<name>A0A974HBA6_XENLA</name>
<evidence type="ECO:0000313" key="2">
    <source>
        <dbReference type="EMBL" id="OCT71642.1"/>
    </source>
</evidence>
<dbReference type="InterPro" id="IPR011990">
    <property type="entry name" value="TPR-like_helical_dom_sf"/>
</dbReference>
<feature type="region of interest" description="Disordered" evidence="1">
    <location>
        <begin position="2404"/>
        <end position="2430"/>
    </location>
</feature>
<dbReference type="EMBL" id="CM004478">
    <property type="protein sequence ID" value="OCT71642.1"/>
    <property type="molecule type" value="Genomic_DNA"/>
</dbReference>
<dbReference type="Proteomes" id="UP000694892">
    <property type="component" value="Chromosome 7L"/>
</dbReference>
<feature type="region of interest" description="Disordered" evidence="1">
    <location>
        <begin position="1436"/>
        <end position="1477"/>
    </location>
</feature>
<evidence type="ECO:0000256" key="1">
    <source>
        <dbReference type="SAM" id="MobiDB-lite"/>
    </source>
</evidence>
<proteinExistence type="predicted"/>
<gene>
    <name evidence="2" type="ORF">XELAEV_18034621mg</name>
</gene>
<dbReference type="InterPro" id="IPR039586">
    <property type="entry name" value="CFAP46"/>
</dbReference>
<dbReference type="InterPro" id="IPR057466">
    <property type="entry name" value="CFAP46_TPR"/>
</dbReference>
<accession>A0A974HBA6</accession>
<feature type="compositionally biased region" description="Basic and acidic residues" evidence="1">
    <location>
        <begin position="2404"/>
        <end position="2427"/>
    </location>
</feature>
<dbReference type="PANTHER" id="PTHR15977:SF15">
    <property type="entry name" value="CILIA- AND FLAGELLA-ASSOCIATED PROTEIN 46"/>
    <property type="match status" value="1"/>
</dbReference>
<organism evidence="2 3">
    <name type="scientific">Xenopus laevis</name>
    <name type="common">African clawed frog</name>
    <dbReference type="NCBI Taxonomy" id="8355"/>
    <lineage>
        <taxon>Eukaryota</taxon>
        <taxon>Metazoa</taxon>
        <taxon>Chordata</taxon>
        <taxon>Craniata</taxon>
        <taxon>Vertebrata</taxon>
        <taxon>Euteleostomi</taxon>
        <taxon>Amphibia</taxon>
        <taxon>Batrachia</taxon>
        <taxon>Anura</taxon>
        <taxon>Pipoidea</taxon>
        <taxon>Pipidae</taxon>
        <taxon>Xenopodinae</taxon>
        <taxon>Xenopus</taxon>
        <taxon>Xenopus</taxon>
    </lineage>
</organism>
<dbReference type="SUPFAM" id="SSF48452">
    <property type="entry name" value="TPR-like"/>
    <property type="match status" value="1"/>
</dbReference>
<sequence>MDFIIREHLSAAENQQDAEALLKAYRLIKSASAGKATDVPENFSPDLYVLCAEQALQLGNLAESKDCLQLYFKSNPPQNQFFGRSYLCKAQLHTPQSAKDVDQLEKSVVYYLKAIDFGKQQKRYYFLVFNASVIYWQMVQPFLKPGSRHLLISSLSSVVKALTEIDETDHAWRAQLMMELLECLLDAQKMKEAADFASGAAEYIKKNVPGKYPNLFAKMVQHKLIDSAKAAKETKSCVTLSVILKIQKLKSLNITCSTIFTASHARPVLFHKSMKKQHCQRCSDEKLKGNYREIKNWQTESTTTKDIFTNLHEIYNLLTSSEENISISEKTSLLIELAHLTLELKSAQLAASCIKNLKKSSIAEPGTQIVLECLQCELEALNLGTKIALYKKGVVETQLKLIRRLETSLLDANRLADPSTIQTVCSTLWNLCLPLLQHNLRKHVRKPLVSIAESLEEIDSLLTVLRCQIHLEVAQIEEDEDHIESAIKHIQKALIFDDGAQYQKYLNSYLHRLQLRAMLYSTPEGLEDRAAMIIEQAKQASPVDSVRKKRSLLVNAGLCLAPDVLQMVLDSENEAKVSAGKGNKGQISYLCTKAQHHAKCVQKTEGHLKRIEDKNATERIRLWADLAKVARKQEVWDVCRAACRFCLLYDDGRWSIQKKDTLRKTASATNSMEEGKGLGSEVEPSKTKTEFTNERVLLRTLAEIRFINAEAAIHLLKSENCKLNENPIPPEDTRMHPVGYTAINPEDNPEWIVYSEWISELSRYATENFLQAAELGVELHEAWITHNAAVYILNHNKHLISTERLSELTDSLQKLLTALKKTGHNGNTVLLAMLSNALAKGLILRWIPGSAAIKKDASLHSAKVKKAPGKGSEKSNVAHVLSIDPTGFSDIKLALEVCEYVLDLTNGKMPEEMIPISVQQQILATWVKSKQLLQQQIGPKLGTEEEENNEGQNSMTRVLVAIEMHSCNGLGLMDFTVPSLSQVFDMTCQCHWSDPFVELQVLTRLAHFAYNAHGLDLALRCTQRALELEKKLQKRGMRFSILEHEMLSMAACVQGQSIMDNLAGKKHLRISAIKAFQLSARFAGEAGNFPLALQAARHFWNACYPLTKSSKEREPLKEATTCVIKALTDAESKKKQQSENNPHFYMWPTMDATDHAVDELESQGDSSRHDESPDEEQKLRASLYELLFNMYADKNEWEAGLKVLDEAIQVLPRTKHRLVIFKHRLLVKARLGHNFFMDIQKFKDENEDYLAYIWHHVSLMSTNTSEQLTCYLNAIDVLQKTETQWQKVEYLFELAEWLYCKQFPVSHALNILDWAVDILLQMRFNTSTEEDKNHKGKTRPSRKSARTKDQKRSESVKVDETKTEDGEVVETTCKSIEDLRNVRQLEALTRAHTIMAVISGHSSPLHKQHCLMACTYIMRIWQVSLPAAASFVKALPKRTTPSQKQQSASSRKEKIKKEAPETAVIKEKPKKKGSVDALPSNTEEWAGYDCAEEIRDAFKQDTSYHVINRSTIGKPTYTLYYLDLLIKELQSISFTHLTLPVLQFAEVIAHDVVESSCLSILYHLRISQICTDLRLFQAATYHEKAVGNTFITEQEQISCRQELLQHKEKKKNEHQMEENNVGKEKILRLHEDGKGISGMSLPYLWMEKADVLIQLGYFQPARLLLSEAYKSFQETGDRQDQSKCLYLLSVLANSERNHGQAQALLKEIQQIERTTELWYRTTISMTEAVLGENKDGKEKQACKILETAMTALNTMLQKQSNREAQNGLFMASLHVRKLSIDQQVAQALMNSSSASPSHVTVKMLEICDEMRQIENDLLRYGHKEKRAEVMTERSNALRILASSVKDEEDKHRYFLDAYFTAESAINLQEEILFNIQSLFPQETGAISLPAARKLANMKLHFAELSLEIIQLVSTEQRKKLQDEKRKGRLCVAVEEFVRATPDYNSIEQEWKSLGLTVASTTLSQLANVLSLASDCAELKAKCLYLTGKCLYLLSVKVDPLGPDMFWNENTLAESKVYSAVQDYSDFEQPTEDQWVKKAAELKQKRAAAQMFLAQASEILLQSLNVSIYNNLLSTLSAASIQLCSCLGVFDPVSAGQFLALHQSSASSIIMKNMLSSATHNTSNSQFAALLNLQQFLQKQGNTISALQGSIENRLSDVSPVWENLHINKQFFNIFNELPSDFTVVVLQQSEDRAFLYGAVLEKPKANTGPKGKVNQPPQQKVQAKVVRCAVDPQMFLNLMEKMELFKQDTMQSLLRKENQQSLNRQQNLFEQIKGVNKNPEMIKVCSTEDDCEKTTSSAFYDIINALEDYLNPVLHSLDLTCIRQPSPVLSPAGSVRPKSRDKEEKPTTVSSASVDAGECIVLLADKFLMEFPLEALGVFKDDGISSISRDFSLQLLFNRLHREQTEGETKRDAKSSKGTRQKTEQKKNIKTAPINRILPAGCIPVDTHNFKYIADPYNEAQEAEAFSPGSKMNEILAKYGQQFTPHWEGIIGSSHIPSHAEWEKLTTSCSAFLFYGMERFLAHILLDKFMALHLKECQLMILLDLVRTSHSFARQSKVDVQKRATSLTLERPVETALLLSATGIRSLMLNQWHTTLEKNAKRLDCLAENLLANGKTTGQSVHSQRRLGLEGIPLNDERDKIMPEDKEEILTREHVPVPPTRDPSVFSYVLYGLPNMVVM</sequence>
<reference evidence="3" key="1">
    <citation type="journal article" date="2016" name="Nature">
        <title>Genome evolution in the allotetraploid frog Xenopus laevis.</title>
        <authorList>
            <person name="Session A.M."/>
            <person name="Uno Y."/>
            <person name="Kwon T."/>
            <person name="Chapman J.A."/>
            <person name="Toyoda A."/>
            <person name="Takahashi S."/>
            <person name="Fukui A."/>
            <person name="Hikosaka A."/>
            <person name="Suzuki A."/>
            <person name="Kondo M."/>
            <person name="van Heeringen S.J."/>
            <person name="Quigley I."/>
            <person name="Heinz S."/>
            <person name="Ogino H."/>
            <person name="Ochi H."/>
            <person name="Hellsten U."/>
            <person name="Lyons J.B."/>
            <person name="Simakov O."/>
            <person name="Putnam N."/>
            <person name="Stites J."/>
            <person name="Kuroki Y."/>
            <person name="Tanaka T."/>
            <person name="Michiue T."/>
            <person name="Watanabe M."/>
            <person name="Bogdanovic O."/>
            <person name="Lister R."/>
            <person name="Georgiou G."/>
            <person name="Paranjpe S.S."/>
            <person name="van Kruijsbergen I."/>
            <person name="Shu S."/>
            <person name="Carlson J."/>
            <person name="Kinoshita T."/>
            <person name="Ohta Y."/>
            <person name="Mawaribuchi S."/>
            <person name="Jenkins J."/>
            <person name="Grimwood J."/>
            <person name="Schmutz J."/>
            <person name="Mitros T."/>
            <person name="Mozaffari S.V."/>
            <person name="Suzuki Y."/>
            <person name="Haramoto Y."/>
            <person name="Yamamoto T.S."/>
            <person name="Takagi C."/>
            <person name="Heald R."/>
            <person name="Miller K."/>
            <person name="Haudenschild C."/>
            <person name="Kitzman J."/>
            <person name="Nakayama T."/>
            <person name="Izutsu Y."/>
            <person name="Robert J."/>
            <person name="Fortriede J."/>
            <person name="Burns K."/>
            <person name="Lotay V."/>
            <person name="Karimi K."/>
            <person name="Yasuoka Y."/>
            <person name="Dichmann D.S."/>
            <person name="Flajnik M.F."/>
            <person name="Houston D.W."/>
            <person name="Shendure J."/>
            <person name="DuPasquier L."/>
            <person name="Vize P.D."/>
            <person name="Zorn A.M."/>
            <person name="Ito M."/>
            <person name="Marcotte E.M."/>
            <person name="Wallingford J.B."/>
            <person name="Ito Y."/>
            <person name="Asashima M."/>
            <person name="Ueno N."/>
            <person name="Matsuda Y."/>
            <person name="Veenstra G.J."/>
            <person name="Fujiyama A."/>
            <person name="Harland R.M."/>
            <person name="Taira M."/>
            <person name="Rokhsar D.S."/>
        </authorList>
    </citation>
    <scope>NUCLEOTIDE SEQUENCE [LARGE SCALE GENOMIC DNA]</scope>
    <source>
        <strain evidence="3">J</strain>
    </source>
</reference>
<feature type="region of interest" description="Disordered" evidence="1">
    <location>
        <begin position="1329"/>
        <end position="1364"/>
    </location>
</feature>
<feature type="compositionally biased region" description="Polar residues" evidence="1">
    <location>
        <begin position="1439"/>
        <end position="1449"/>
    </location>
</feature>
<feature type="compositionally biased region" description="Basic residues" evidence="1">
    <location>
        <begin position="1334"/>
        <end position="1345"/>
    </location>
</feature>
<dbReference type="GO" id="GO:0060294">
    <property type="term" value="P:cilium movement involved in cell motility"/>
    <property type="evidence" value="ECO:0007669"/>
    <property type="project" value="InterPro"/>
</dbReference>
<feature type="compositionally biased region" description="Basic and acidic residues" evidence="1">
    <location>
        <begin position="1450"/>
        <end position="1467"/>
    </location>
</feature>
<feature type="compositionally biased region" description="Basic and acidic residues" evidence="1">
    <location>
        <begin position="1346"/>
        <end position="1364"/>
    </location>
</feature>
<evidence type="ECO:0000313" key="3">
    <source>
        <dbReference type="Proteomes" id="UP000694892"/>
    </source>
</evidence>
<feature type="region of interest" description="Disordered" evidence="1">
    <location>
        <begin position="663"/>
        <end position="687"/>
    </location>
</feature>
<dbReference type="OMA" id="EEFWYNS"/>
<dbReference type="Pfam" id="PF25439">
    <property type="entry name" value="TPR_CFAP46_N"/>
    <property type="match status" value="1"/>
</dbReference>
<feature type="region of interest" description="Disordered" evidence="1">
    <location>
        <begin position="2329"/>
        <end position="2350"/>
    </location>
</feature>
<dbReference type="PANTHER" id="PTHR15977">
    <property type="entry name" value="CILIA- AND FLAGELLA-ASSOCIATED PROTEIN 46"/>
    <property type="match status" value="1"/>
</dbReference>
<protein>
    <recommendedName>
        <fullName evidence="4">Cilia- and flagella-associated protein 46</fullName>
    </recommendedName>
</protein>
<dbReference type="GO" id="GO:0035082">
    <property type="term" value="P:axoneme assembly"/>
    <property type="evidence" value="ECO:0007669"/>
    <property type="project" value="InterPro"/>
</dbReference>
<evidence type="ECO:0008006" key="4">
    <source>
        <dbReference type="Google" id="ProtNLM"/>
    </source>
</evidence>